<comment type="caution">
    <text evidence="1">The sequence shown here is derived from an EMBL/GenBank/DDBJ whole genome shotgun (WGS) entry which is preliminary data.</text>
</comment>
<sequence length="84" mass="10001">MKLSKGFIVPNNSSFGADYLIKLNKFIYELKQSRGMWYNRLSEYLLKEGYKNDIICPYIFMKGLEMKLSKVINCLKKEFEMKDL</sequence>
<dbReference type="EMBL" id="QJKJ01015126">
    <property type="protein sequence ID" value="RDX63020.1"/>
    <property type="molecule type" value="Genomic_DNA"/>
</dbReference>
<feature type="non-terminal residue" evidence="1">
    <location>
        <position position="1"/>
    </location>
</feature>
<dbReference type="Proteomes" id="UP000257109">
    <property type="component" value="Unassembled WGS sequence"/>
</dbReference>
<keyword evidence="2" id="KW-1185">Reference proteome</keyword>
<reference evidence="1" key="1">
    <citation type="submission" date="2018-05" db="EMBL/GenBank/DDBJ databases">
        <title>Draft genome of Mucuna pruriens seed.</title>
        <authorList>
            <person name="Nnadi N.E."/>
            <person name="Vos R."/>
            <person name="Hasami M.H."/>
            <person name="Devisetty U.K."/>
            <person name="Aguiy J.C."/>
        </authorList>
    </citation>
    <scope>NUCLEOTIDE SEQUENCE [LARGE SCALE GENOMIC DNA]</scope>
    <source>
        <strain evidence="1">JCA_2017</strain>
    </source>
</reference>
<name>A0A371EAG3_MUCPR</name>
<evidence type="ECO:0008006" key="3">
    <source>
        <dbReference type="Google" id="ProtNLM"/>
    </source>
</evidence>
<proteinExistence type="predicted"/>
<protein>
    <recommendedName>
        <fullName evidence="3">Reverse transcriptase Ty1/copia-type domain-containing protein</fullName>
    </recommendedName>
</protein>
<dbReference type="OrthoDB" id="1726258at2759"/>
<dbReference type="AlphaFoldDB" id="A0A371EAG3"/>
<accession>A0A371EAG3</accession>
<organism evidence="1 2">
    <name type="scientific">Mucuna pruriens</name>
    <name type="common">Velvet bean</name>
    <name type="synonym">Dolichos pruriens</name>
    <dbReference type="NCBI Taxonomy" id="157652"/>
    <lineage>
        <taxon>Eukaryota</taxon>
        <taxon>Viridiplantae</taxon>
        <taxon>Streptophyta</taxon>
        <taxon>Embryophyta</taxon>
        <taxon>Tracheophyta</taxon>
        <taxon>Spermatophyta</taxon>
        <taxon>Magnoliopsida</taxon>
        <taxon>eudicotyledons</taxon>
        <taxon>Gunneridae</taxon>
        <taxon>Pentapetalae</taxon>
        <taxon>rosids</taxon>
        <taxon>fabids</taxon>
        <taxon>Fabales</taxon>
        <taxon>Fabaceae</taxon>
        <taxon>Papilionoideae</taxon>
        <taxon>50 kb inversion clade</taxon>
        <taxon>NPAAA clade</taxon>
        <taxon>indigoferoid/millettioid clade</taxon>
        <taxon>Phaseoleae</taxon>
        <taxon>Mucuna</taxon>
    </lineage>
</organism>
<evidence type="ECO:0000313" key="2">
    <source>
        <dbReference type="Proteomes" id="UP000257109"/>
    </source>
</evidence>
<evidence type="ECO:0000313" key="1">
    <source>
        <dbReference type="EMBL" id="RDX63020.1"/>
    </source>
</evidence>
<gene>
    <name evidence="1" type="ORF">CR513_58592</name>
</gene>